<dbReference type="GO" id="GO:0016491">
    <property type="term" value="F:oxidoreductase activity"/>
    <property type="evidence" value="ECO:0007669"/>
    <property type="project" value="UniProtKB-KW"/>
</dbReference>
<accession>A0A0S4JQ23</accession>
<dbReference type="PROSITE" id="PS51471">
    <property type="entry name" value="FE2OG_OXY"/>
    <property type="match status" value="1"/>
</dbReference>
<evidence type="ECO:0000259" key="2">
    <source>
        <dbReference type="PROSITE" id="PS51471"/>
    </source>
</evidence>
<dbReference type="InterPro" id="IPR005123">
    <property type="entry name" value="Oxoglu/Fe-dep_dioxygenase_dom"/>
</dbReference>
<proteinExistence type="inferred from homology"/>
<dbReference type="EMBL" id="CYKH01001851">
    <property type="protein sequence ID" value="CUG90605.1"/>
    <property type="molecule type" value="Genomic_DNA"/>
</dbReference>
<keyword evidence="4" id="KW-1185">Reference proteome</keyword>
<evidence type="ECO:0000256" key="1">
    <source>
        <dbReference type="RuleBase" id="RU003682"/>
    </source>
</evidence>
<protein>
    <submittedName>
        <fullName evidence="3">2OG-Fe(II) oxygenase, putative</fullName>
    </submittedName>
</protein>
<keyword evidence="1" id="KW-0560">Oxidoreductase</keyword>
<comment type="similarity">
    <text evidence="1">Belongs to the iron/ascorbate-dependent oxidoreductase family.</text>
</comment>
<gene>
    <name evidence="3" type="ORF">BSAL_27925</name>
</gene>
<keyword evidence="1" id="KW-0408">Iron</keyword>
<dbReference type="InterPro" id="IPR027443">
    <property type="entry name" value="IPNS-like_sf"/>
</dbReference>
<organism evidence="3 4">
    <name type="scientific">Bodo saltans</name>
    <name type="common">Flagellated protozoan</name>
    <dbReference type="NCBI Taxonomy" id="75058"/>
    <lineage>
        <taxon>Eukaryota</taxon>
        <taxon>Discoba</taxon>
        <taxon>Euglenozoa</taxon>
        <taxon>Kinetoplastea</taxon>
        <taxon>Metakinetoplastina</taxon>
        <taxon>Eubodonida</taxon>
        <taxon>Bodonidae</taxon>
        <taxon>Bodo</taxon>
    </lineage>
</organism>
<evidence type="ECO:0000313" key="3">
    <source>
        <dbReference type="EMBL" id="CUG90605.1"/>
    </source>
</evidence>
<reference evidence="4" key="1">
    <citation type="submission" date="2015-09" db="EMBL/GenBank/DDBJ databases">
        <authorList>
            <consortium name="Pathogen Informatics"/>
        </authorList>
    </citation>
    <scope>NUCLEOTIDE SEQUENCE [LARGE SCALE GENOMIC DNA]</scope>
    <source>
        <strain evidence="4">Lake Konstanz</strain>
    </source>
</reference>
<keyword evidence="1" id="KW-0479">Metal-binding</keyword>
<dbReference type="AlphaFoldDB" id="A0A0S4JQ23"/>
<dbReference type="VEuPathDB" id="TriTrypDB:BSAL_27925"/>
<dbReference type="GO" id="GO:0046872">
    <property type="term" value="F:metal ion binding"/>
    <property type="evidence" value="ECO:0007669"/>
    <property type="project" value="UniProtKB-KW"/>
</dbReference>
<sequence>MWSHSTKSLCISRSAALTQQRAHDALAVAKALLFGTDNCPVPSQHFNVVRDAIKPYQKPQQQRKVQLQLTLRELSQFAQRTIPNDHMEGGSLSTVTFGSVVAPLLDVAAVLESSARAYLDKIITCVPSARGIVTNLDKHSVLRIWLYQEGADCRTHCDPGLATALLQGSQSGLEVTFDEVAPFRLASGDYRSTKRRSALDGDDQSISCDDVIWTPAEELVRSSSLSSSGASTEYEPVLIMAGTQTQVLTSHRIRGVPHRVVNVGPNASCSAAPRVNIILELRPEFPKQWYGFEPVDSEMRSLDSFIHKH</sequence>
<feature type="domain" description="Fe2OG dioxygenase" evidence="2">
    <location>
        <begin position="137"/>
        <end position="283"/>
    </location>
</feature>
<dbReference type="Gene3D" id="2.60.120.330">
    <property type="entry name" value="B-lactam Antibiotic, Isopenicillin N Synthase, Chain"/>
    <property type="match status" value="1"/>
</dbReference>
<evidence type="ECO:0000313" key="4">
    <source>
        <dbReference type="Proteomes" id="UP000051952"/>
    </source>
</evidence>
<name>A0A0S4JQ23_BODSA</name>
<dbReference type="Proteomes" id="UP000051952">
    <property type="component" value="Unassembled WGS sequence"/>
</dbReference>